<dbReference type="SUPFAM" id="SSF52047">
    <property type="entry name" value="RNI-like"/>
    <property type="match status" value="1"/>
</dbReference>
<dbReference type="PROSITE" id="PS51007">
    <property type="entry name" value="CYTC"/>
    <property type="match status" value="1"/>
</dbReference>
<keyword evidence="5" id="KW-0812">Transmembrane</keyword>
<sequence length="708" mass="79203">MFKNFLSKAFLENLVFVWLGFGLIFTLAENQIVLPEWLQVMGRLHPMILHFPIVLLLMAVVLSFIPKNENTSPIKELLDYVWLFGLNFAGIAVLAGLILSQEDYSGDTLDLHKWSGWAVFLISTGLYFISNLSRSLYKIGTLTLTLVILLAGHWGASLTHGEDFLLAPILKETQSQPSLADAEVFRDVVQPILQSKCLSCHKEGKTKGDLRLDHLDGIRKGGKTGPFILAGNTEKSLLTQRIHLPLEEKEHMPPKEKTQLTDEEIEILTEWVKSGGSLDQKLVELPSDEPLFELVSQRFEPSTSYDFEFADQSVISSLNNHYRRVEPLYPESPALIVSYFGISAFEPSSLEDLRIIQDQMIQLNLDKMPLKGLDLGFLQNFKNLSTLRLNFTDLEESQILQIGKIQSLTSLSLAGVKLSEGSIKALQGLENLQNLYLWQSGINQDQQNLLQSSLPQVNIDFGFDDTAVIYPLNPPQIKQDKTLFEDSLEITLSHPIKNVEVYYPLDGTMPDSLAGSLYQKPIWVKSSGKILAKAYSKGWISSPANSAVFMKSGSSPLGYRLLTSPSPNYKGSGATTLFDRVKGKNNHTSGEWLGYTSGPASIEIDLDESKGFESIGISLLYHESAYIFPPERVEIDIFENGVWKKLVSEKPIQSTQILEIRSELLTYSLKENSPQKIRIKLYPIKSLPGWHPGAGAPGWVFVDEILLN</sequence>
<evidence type="ECO:0000313" key="8">
    <source>
        <dbReference type="Proteomes" id="UP000199060"/>
    </source>
</evidence>
<evidence type="ECO:0000256" key="2">
    <source>
        <dbReference type="ARBA" id="ARBA00022723"/>
    </source>
</evidence>
<dbReference type="PANTHER" id="PTHR35889:SF3">
    <property type="entry name" value="F-BOX DOMAIN-CONTAINING PROTEIN"/>
    <property type="match status" value="1"/>
</dbReference>
<dbReference type="Proteomes" id="UP000199060">
    <property type="component" value="Unassembled WGS sequence"/>
</dbReference>
<dbReference type="Pfam" id="PF07635">
    <property type="entry name" value="PSCyt1"/>
    <property type="match status" value="1"/>
</dbReference>
<feature type="transmembrane region" description="Helical" evidence="5">
    <location>
        <begin position="77"/>
        <end position="99"/>
    </location>
</feature>
<evidence type="ECO:0000256" key="5">
    <source>
        <dbReference type="SAM" id="Phobius"/>
    </source>
</evidence>
<dbReference type="STRING" id="686796.SAMN04488104_101370"/>
<dbReference type="SUPFAM" id="SSF46626">
    <property type="entry name" value="Cytochrome c"/>
    <property type="match status" value="1"/>
</dbReference>
<name>A0A1G6RNG3_9BACT</name>
<proteinExistence type="predicted"/>
<dbReference type="InterPro" id="IPR032675">
    <property type="entry name" value="LRR_dom_sf"/>
</dbReference>
<gene>
    <name evidence="7" type="ORF">SAMN04488104_101370</name>
</gene>
<dbReference type="InterPro" id="IPR026876">
    <property type="entry name" value="Fn3_assoc_repeat"/>
</dbReference>
<keyword evidence="1 4" id="KW-0349">Heme</keyword>
<keyword evidence="5" id="KW-1133">Transmembrane helix</keyword>
<feature type="transmembrane region" description="Helical" evidence="5">
    <location>
        <begin position="46"/>
        <end position="65"/>
    </location>
</feature>
<accession>A0A1G6RNG3</accession>
<dbReference type="AlphaFoldDB" id="A0A1G6RNG3"/>
<keyword evidence="2 4" id="KW-0479">Metal-binding</keyword>
<evidence type="ECO:0000256" key="1">
    <source>
        <dbReference type="ARBA" id="ARBA00022617"/>
    </source>
</evidence>
<keyword evidence="5" id="KW-0472">Membrane</keyword>
<evidence type="ECO:0000256" key="4">
    <source>
        <dbReference type="PROSITE-ProRule" id="PRU00433"/>
    </source>
</evidence>
<evidence type="ECO:0000313" key="7">
    <source>
        <dbReference type="EMBL" id="SDD05884.1"/>
    </source>
</evidence>
<keyword evidence="3 4" id="KW-0408">Iron</keyword>
<keyword evidence="8" id="KW-1185">Reference proteome</keyword>
<dbReference type="EMBL" id="FNAC01000013">
    <property type="protein sequence ID" value="SDD05884.1"/>
    <property type="molecule type" value="Genomic_DNA"/>
</dbReference>
<dbReference type="InterPro" id="IPR009056">
    <property type="entry name" value="Cyt_c-like_dom"/>
</dbReference>
<dbReference type="GO" id="GO:0046872">
    <property type="term" value="F:metal ion binding"/>
    <property type="evidence" value="ECO:0007669"/>
    <property type="project" value="UniProtKB-KW"/>
</dbReference>
<dbReference type="PANTHER" id="PTHR35889">
    <property type="entry name" value="CYCLOINULO-OLIGOSACCHARIDE FRUCTANOTRANSFERASE-RELATED"/>
    <property type="match status" value="1"/>
</dbReference>
<feature type="domain" description="Cytochrome c" evidence="6">
    <location>
        <begin position="180"/>
        <end position="276"/>
    </location>
</feature>
<dbReference type="GO" id="GO:0020037">
    <property type="term" value="F:heme binding"/>
    <property type="evidence" value="ECO:0007669"/>
    <property type="project" value="InterPro"/>
</dbReference>
<organism evidence="7 8">
    <name type="scientific">Algoriphagus faecimaris</name>
    <dbReference type="NCBI Taxonomy" id="686796"/>
    <lineage>
        <taxon>Bacteria</taxon>
        <taxon>Pseudomonadati</taxon>
        <taxon>Bacteroidota</taxon>
        <taxon>Cytophagia</taxon>
        <taxon>Cytophagales</taxon>
        <taxon>Cyclobacteriaceae</taxon>
        <taxon>Algoriphagus</taxon>
    </lineage>
</organism>
<dbReference type="InterPro" id="IPR036909">
    <property type="entry name" value="Cyt_c-like_dom_sf"/>
</dbReference>
<evidence type="ECO:0000259" key="6">
    <source>
        <dbReference type="PROSITE" id="PS51007"/>
    </source>
</evidence>
<feature type="transmembrane region" description="Helical" evidence="5">
    <location>
        <begin position="111"/>
        <end position="129"/>
    </location>
</feature>
<feature type="transmembrane region" description="Helical" evidence="5">
    <location>
        <begin position="136"/>
        <end position="156"/>
    </location>
</feature>
<dbReference type="GO" id="GO:0009055">
    <property type="term" value="F:electron transfer activity"/>
    <property type="evidence" value="ECO:0007669"/>
    <property type="project" value="InterPro"/>
</dbReference>
<dbReference type="OrthoDB" id="713772at2"/>
<dbReference type="InterPro" id="IPR011429">
    <property type="entry name" value="Cyt_c_Planctomycete-type"/>
</dbReference>
<dbReference type="Gene3D" id="3.80.10.10">
    <property type="entry name" value="Ribonuclease Inhibitor"/>
    <property type="match status" value="1"/>
</dbReference>
<evidence type="ECO:0000256" key="3">
    <source>
        <dbReference type="ARBA" id="ARBA00023004"/>
    </source>
</evidence>
<dbReference type="Pfam" id="PF13287">
    <property type="entry name" value="Fn3_assoc"/>
    <property type="match status" value="1"/>
</dbReference>
<protein>
    <submittedName>
        <fullName evidence="7">Uncharacterized membrane protein</fullName>
    </submittedName>
</protein>
<reference evidence="8" key="1">
    <citation type="submission" date="2016-10" db="EMBL/GenBank/DDBJ databases">
        <authorList>
            <person name="Varghese N."/>
            <person name="Submissions S."/>
        </authorList>
    </citation>
    <scope>NUCLEOTIDE SEQUENCE [LARGE SCALE GENOMIC DNA]</scope>
    <source>
        <strain evidence="8">DSM 23095</strain>
    </source>
</reference>